<keyword evidence="4" id="KW-1134">Transmembrane beta strand</keyword>
<dbReference type="Gene3D" id="2.60.40.2610">
    <property type="entry name" value="Outer membrane usher protein FimD, plug domain"/>
    <property type="match status" value="1"/>
</dbReference>
<evidence type="ECO:0000256" key="6">
    <source>
        <dbReference type="ARBA" id="ARBA00022729"/>
    </source>
</evidence>
<dbReference type="InterPro" id="IPR043142">
    <property type="entry name" value="PapC-like_C_sf"/>
</dbReference>
<evidence type="ECO:0000313" key="12">
    <source>
        <dbReference type="Proteomes" id="UP000006045"/>
    </source>
</evidence>
<dbReference type="OrthoDB" id="6465993at2"/>
<dbReference type="SUPFAM" id="SSF141729">
    <property type="entry name" value="FimD N-terminal domain-like"/>
    <property type="match status" value="1"/>
</dbReference>
<protein>
    <submittedName>
        <fullName evidence="11">PapC</fullName>
    </submittedName>
</protein>
<evidence type="ECO:0000256" key="5">
    <source>
        <dbReference type="ARBA" id="ARBA00022692"/>
    </source>
</evidence>
<evidence type="ECO:0000256" key="9">
    <source>
        <dbReference type="SAM" id="SignalP"/>
    </source>
</evidence>
<reference evidence="11 12" key="1">
    <citation type="submission" date="2012-08" db="EMBL/GenBank/DDBJ databases">
        <title>The genome of cave-isolated P. fluorescens strain R124 demonstrates phenotypic adaptation to the mineral environment.</title>
        <authorList>
            <person name="Barton M.D."/>
            <person name="Petronio M."/>
            <person name="Giarrizzo J.G."/>
            <person name="Bowling B.V."/>
            <person name="Barton H.A."/>
        </authorList>
    </citation>
    <scope>NUCLEOTIDE SEQUENCE [LARGE SCALE GENOMIC DNA]</scope>
    <source>
        <strain evidence="11 12">R124</strain>
    </source>
</reference>
<dbReference type="InterPro" id="IPR000015">
    <property type="entry name" value="Fimb_usher"/>
</dbReference>
<dbReference type="Gene3D" id="2.60.40.2070">
    <property type="match status" value="1"/>
</dbReference>
<keyword evidence="7" id="KW-0472">Membrane</keyword>
<dbReference type="RefSeq" id="WP_003229461.1">
    <property type="nucleotide sequence ID" value="NZ_CM001561.1"/>
</dbReference>
<dbReference type="Gene3D" id="3.10.20.410">
    <property type="match status" value="1"/>
</dbReference>
<evidence type="ECO:0000256" key="1">
    <source>
        <dbReference type="ARBA" id="ARBA00004571"/>
    </source>
</evidence>
<dbReference type="Pfam" id="PF00577">
    <property type="entry name" value="Usher"/>
    <property type="match status" value="1"/>
</dbReference>
<keyword evidence="8" id="KW-0998">Cell outer membrane</keyword>
<dbReference type="PANTHER" id="PTHR30451:SF8">
    <property type="entry name" value="FIMBRIAL USHER PROTEIN"/>
    <property type="match status" value="1"/>
</dbReference>
<evidence type="ECO:0000256" key="2">
    <source>
        <dbReference type="ARBA" id="ARBA00008064"/>
    </source>
</evidence>
<keyword evidence="5" id="KW-0812">Transmembrane</keyword>
<evidence type="ECO:0000256" key="7">
    <source>
        <dbReference type="ARBA" id="ARBA00023136"/>
    </source>
</evidence>
<proteinExistence type="inferred from homology"/>
<dbReference type="InterPro" id="IPR025885">
    <property type="entry name" value="PapC_N"/>
</dbReference>
<evidence type="ECO:0000256" key="8">
    <source>
        <dbReference type="ARBA" id="ARBA00023237"/>
    </source>
</evidence>
<comment type="similarity">
    <text evidence="2">Belongs to the fimbrial export usher family.</text>
</comment>
<evidence type="ECO:0000313" key="11">
    <source>
        <dbReference type="EMBL" id="EJZ60744.1"/>
    </source>
</evidence>
<feature type="domain" description="PapC N-terminal" evidence="10">
    <location>
        <begin position="27"/>
        <end position="138"/>
    </location>
</feature>
<evidence type="ECO:0000256" key="3">
    <source>
        <dbReference type="ARBA" id="ARBA00022448"/>
    </source>
</evidence>
<name>A0A7U9GUY5_PSEFL</name>
<dbReference type="EMBL" id="CM001561">
    <property type="protein sequence ID" value="EJZ60744.1"/>
    <property type="molecule type" value="Genomic_DNA"/>
</dbReference>
<dbReference type="AlphaFoldDB" id="A0A7U9GUY5"/>
<dbReference type="PANTHER" id="PTHR30451">
    <property type="entry name" value="OUTER MEMBRANE USHER PROTEIN"/>
    <property type="match status" value="1"/>
</dbReference>
<accession>A0A7U9GUY5</accession>
<organism evidence="11 12">
    <name type="scientific">Pseudomonas fluorescens R124</name>
    <dbReference type="NCBI Taxonomy" id="743713"/>
    <lineage>
        <taxon>Bacteria</taxon>
        <taxon>Pseudomonadati</taxon>
        <taxon>Pseudomonadota</taxon>
        <taxon>Gammaproteobacteria</taxon>
        <taxon>Pseudomonadales</taxon>
        <taxon>Pseudomonadaceae</taxon>
        <taxon>Pseudomonas</taxon>
    </lineage>
</organism>
<dbReference type="GO" id="GO:0009279">
    <property type="term" value="C:cell outer membrane"/>
    <property type="evidence" value="ECO:0007669"/>
    <property type="project" value="UniProtKB-SubCell"/>
</dbReference>
<dbReference type="InterPro" id="IPR037224">
    <property type="entry name" value="PapC_N_sf"/>
</dbReference>
<dbReference type="Proteomes" id="UP000006045">
    <property type="component" value="Chromosome"/>
</dbReference>
<dbReference type="GO" id="GO:0015473">
    <property type="term" value="F:fimbrial usher porin activity"/>
    <property type="evidence" value="ECO:0007669"/>
    <property type="project" value="InterPro"/>
</dbReference>
<sequence>MRRPARRGLALVMVQGAGAALAGEVVEFDAQLLRERGLDPALAAYFRQAPRFSQGTRLVALEVNGQPRGRVFVTFDAEGEPCLQPALLKAAGVRSQTSAASADRQPCLTLREGLPSAIIELHPGQEQIDLLLPTDLLALPEFQSRSFANGGVGGVFNYDALLMGSRHGGQRSDFRSLGSEIGLNAGDWILRSRQSYTQLPDSTRFEHLYAYGMHTLEDDEASVQIGQLNLQSPLFAGESFSGVQILPEDAFAQMRAAQQGARGEVEGIAWSPSRIEVRQNGVPIYTTRVPAGPFTLRALPLLSNQLDLEVSVHEQEGQVRRFRVPAASLQDARFDRADTFNLALGTVRRQGSDDRRAPSFATVGKEWSLSRALRMSGGVLVGSDYLSAGWGLQRQWPGNLTTGVRQLLSTDRATGVAGHQVQMTVNAVLAPNLSTSVVAVRRGQGFRTLSDTGWNSQQGRAELPGREHWTFALNGSVERWGAFGMTWSRYTSVDQPPHMRLGLSWSQTLPARISLSLSLERGIGDADAGRRGTSAYLTAGMPLGEQRRVRSYLRSDPRSGVRSGVSMSEVLSETLAYSASAEHREDAAPSLGLRVNALARYTRLDLGMSQRDEAREFDVGLRGGMALHRDGVTLSPYPLRETFGVLKAGDRAGLKLFTPQGPVWTDGAGRAVVASLPAYSTARLEVDPLSLPRNVEVLDGYQEVEAGRGSVQHLEFSITRVRRVLLKARTVDRQWLPSGLAVQDGQGEYLTTVLEAGTIFVPDIKPGQPLRVQLSDTTHCELQFTLAESPDEHALIEPVEALCQPLSNT</sequence>
<gene>
    <name evidence="11" type="primary">papC</name>
    <name evidence="11" type="ORF">I1A_005109</name>
</gene>
<keyword evidence="6 9" id="KW-0732">Signal</keyword>
<evidence type="ECO:0000256" key="4">
    <source>
        <dbReference type="ARBA" id="ARBA00022452"/>
    </source>
</evidence>
<feature type="chain" id="PRO_5030994584" evidence="9">
    <location>
        <begin position="23"/>
        <end position="809"/>
    </location>
</feature>
<comment type="subcellular location">
    <subcellularLocation>
        <location evidence="1">Cell outer membrane</location>
        <topology evidence="1">Multi-pass membrane protein</topology>
    </subcellularLocation>
</comment>
<dbReference type="InterPro" id="IPR042186">
    <property type="entry name" value="FimD_plug_dom"/>
</dbReference>
<dbReference type="GO" id="GO:0009297">
    <property type="term" value="P:pilus assembly"/>
    <property type="evidence" value="ECO:0007669"/>
    <property type="project" value="InterPro"/>
</dbReference>
<dbReference type="Pfam" id="PF13954">
    <property type="entry name" value="PapC_N"/>
    <property type="match status" value="1"/>
</dbReference>
<dbReference type="Gene3D" id="2.60.40.3110">
    <property type="match status" value="1"/>
</dbReference>
<feature type="signal peptide" evidence="9">
    <location>
        <begin position="1"/>
        <end position="22"/>
    </location>
</feature>
<evidence type="ECO:0000259" key="10">
    <source>
        <dbReference type="Pfam" id="PF13954"/>
    </source>
</evidence>
<keyword evidence="3" id="KW-0813">Transport</keyword>